<evidence type="ECO:0008006" key="3">
    <source>
        <dbReference type="Google" id="ProtNLM"/>
    </source>
</evidence>
<evidence type="ECO:0000313" key="1">
    <source>
        <dbReference type="EMBL" id="AUG58537.1"/>
    </source>
</evidence>
<dbReference type="KEGG" id="hsc:HVS_13350"/>
<dbReference type="Proteomes" id="UP000233534">
    <property type="component" value="Chromosome"/>
</dbReference>
<gene>
    <name evidence="1" type="ORF">HVS_13350</name>
</gene>
<dbReference type="AlphaFoldDB" id="A0A2K9E483"/>
<reference evidence="1 2" key="1">
    <citation type="submission" date="2017-12" db="EMBL/GenBank/DDBJ databases">
        <title>Complete genome sequence of Herbivorax saccincola GGR1, a novel Cellulosome-producing hydrolytic bacterium in a thermophilic biogas plant, established by Illumina and Nanopore MinION sequencing.</title>
        <authorList>
            <person name="Pechtl A."/>
            <person name="Ruckert C."/>
            <person name="Koeck D.E."/>
            <person name="Maus I."/>
            <person name="Winkler A."/>
            <person name="Kalinowski J."/>
            <person name="Puhler A."/>
            <person name="Schwarz W.W."/>
            <person name="Zverlov V.V."/>
            <person name="Schluter A."/>
            <person name="Liebl W."/>
        </authorList>
    </citation>
    <scope>NUCLEOTIDE SEQUENCE [LARGE SCALE GENOMIC DNA]</scope>
    <source>
        <strain evidence="2">SR1</strain>
    </source>
</reference>
<keyword evidence="2" id="KW-1185">Reference proteome</keyword>
<evidence type="ECO:0000313" key="2">
    <source>
        <dbReference type="Proteomes" id="UP000233534"/>
    </source>
</evidence>
<name>A0A2K9E483_9FIRM</name>
<proteinExistence type="predicted"/>
<protein>
    <recommendedName>
        <fullName evidence="3">DUF5640 domain-containing protein</fullName>
    </recommendedName>
</protein>
<sequence>MIAQIQKEKELIEIEESEKEQSKKQEIAEILVGIWECSSINHTVEFTVDGKHIHNISDDIYTWEYEIIDSNTLKITTDDGKVLTKVFEVRETDVNFQIKLDNIFKLF</sequence>
<dbReference type="RefSeq" id="WP_101303069.1">
    <property type="nucleotide sequence ID" value="NZ_CP025197.1"/>
</dbReference>
<accession>A0A2K9E483</accession>
<dbReference type="EMBL" id="CP025197">
    <property type="protein sequence ID" value="AUG58537.1"/>
    <property type="molecule type" value="Genomic_DNA"/>
</dbReference>
<organism evidence="1 2">
    <name type="scientific">Acetivibrio saccincola</name>
    <dbReference type="NCBI Taxonomy" id="1677857"/>
    <lineage>
        <taxon>Bacteria</taxon>
        <taxon>Bacillati</taxon>
        <taxon>Bacillota</taxon>
        <taxon>Clostridia</taxon>
        <taxon>Eubacteriales</taxon>
        <taxon>Oscillospiraceae</taxon>
        <taxon>Acetivibrio</taxon>
    </lineage>
</organism>